<keyword evidence="4" id="KW-0479">Metal-binding</keyword>
<evidence type="ECO:0000256" key="4">
    <source>
        <dbReference type="PIRSR" id="PIRSR601019-2"/>
    </source>
</evidence>
<dbReference type="GO" id="GO:0046872">
    <property type="term" value="F:metal ion binding"/>
    <property type="evidence" value="ECO:0007669"/>
    <property type="project" value="UniProtKB-KW"/>
</dbReference>
<dbReference type="EMBL" id="JACAZI010000002">
    <property type="protein sequence ID" value="KAF7369834.1"/>
    <property type="molecule type" value="Genomic_DNA"/>
</dbReference>
<dbReference type="InterPro" id="IPR001019">
    <property type="entry name" value="Gprotein_alpha_su"/>
</dbReference>
<dbReference type="GO" id="GO:0007186">
    <property type="term" value="P:G protein-coupled receptor signaling pathway"/>
    <property type="evidence" value="ECO:0007669"/>
    <property type="project" value="InterPro"/>
</dbReference>
<dbReference type="Gene3D" id="3.40.50.300">
    <property type="entry name" value="P-loop containing nucleotide triphosphate hydrolases"/>
    <property type="match status" value="1"/>
</dbReference>
<dbReference type="Pfam" id="PF00503">
    <property type="entry name" value="G-alpha"/>
    <property type="match status" value="1"/>
</dbReference>
<sequence>MGRSFEEDPLTAALAPPPNETPAERDARERAEAEAKRVSDEIDAQLRRERENEKKRKPVKLLLLGQSESGKTATLKSERVSGFPLRGVLEADIFQFQLLYCKRQWSEDRASWRCVVLLNLVRNMNDILDILGREMAAANPAALPVASSSKMVQPATAIPTSTSSSPSSSPLSSDSEFDDPPPSPTATRRQSATVGGPTTSNLPPLKFKDKHRLLRLRLAPLRRVQSDLEARLGAAATELYTSNTNSAAPFDSDSPSPPKREREFCVHSTNGWKTALERFRAARRRSGEDSGVLRKVRDMEDEVLDVIAGCREDMRSVWEDRVVREMLSRRKSRIEDSAGLCVIFSRRRLLGAYGISSEQFPERRGPYCAAGLSDHGRRYRSGASADGWCSRISGNI</sequence>
<dbReference type="OrthoDB" id="5817230at2759"/>
<dbReference type="GO" id="GO:0003924">
    <property type="term" value="F:GTPase activity"/>
    <property type="evidence" value="ECO:0007669"/>
    <property type="project" value="InterPro"/>
</dbReference>
<evidence type="ECO:0000256" key="2">
    <source>
        <dbReference type="ARBA" id="ARBA00023134"/>
    </source>
</evidence>
<evidence type="ECO:0000313" key="6">
    <source>
        <dbReference type="EMBL" id="KAF7369834.1"/>
    </source>
</evidence>
<keyword evidence="2" id="KW-0342">GTP-binding</keyword>
<feature type="region of interest" description="Disordered" evidence="5">
    <location>
        <begin position="1"/>
        <end position="53"/>
    </location>
</feature>
<feature type="binding site" evidence="4">
    <location>
        <position position="72"/>
    </location>
    <ligand>
        <name>Mg(2+)</name>
        <dbReference type="ChEBI" id="CHEBI:18420"/>
    </ligand>
</feature>
<feature type="compositionally biased region" description="Basic and acidic residues" evidence="5">
    <location>
        <begin position="22"/>
        <end position="53"/>
    </location>
</feature>
<organism evidence="6 7">
    <name type="scientific">Mycena venus</name>
    <dbReference type="NCBI Taxonomy" id="2733690"/>
    <lineage>
        <taxon>Eukaryota</taxon>
        <taxon>Fungi</taxon>
        <taxon>Dikarya</taxon>
        <taxon>Basidiomycota</taxon>
        <taxon>Agaricomycotina</taxon>
        <taxon>Agaricomycetes</taxon>
        <taxon>Agaricomycetidae</taxon>
        <taxon>Agaricales</taxon>
        <taxon>Marasmiineae</taxon>
        <taxon>Mycenaceae</taxon>
        <taxon>Mycena</taxon>
    </lineage>
</organism>
<dbReference type="Proteomes" id="UP000620124">
    <property type="component" value="Unassembled WGS sequence"/>
</dbReference>
<gene>
    <name evidence="6" type="ORF">MVEN_00316300</name>
</gene>
<evidence type="ECO:0000313" key="7">
    <source>
        <dbReference type="Proteomes" id="UP000620124"/>
    </source>
</evidence>
<feature type="compositionally biased region" description="Low complexity" evidence="5">
    <location>
        <begin position="159"/>
        <end position="174"/>
    </location>
</feature>
<feature type="compositionally biased region" description="Polar residues" evidence="5">
    <location>
        <begin position="186"/>
        <end position="202"/>
    </location>
</feature>
<feature type="region of interest" description="Disordered" evidence="5">
    <location>
        <begin position="148"/>
        <end position="206"/>
    </location>
</feature>
<keyword evidence="4" id="KW-0460">Magnesium</keyword>
<evidence type="ECO:0000256" key="1">
    <source>
        <dbReference type="ARBA" id="ARBA00022741"/>
    </source>
</evidence>
<accession>A0A8H7DBY1</accession>
<name>A0A8H7DBY1_9AGAR</name>
<keyword evidence="7" id="KW-1185">Reference proteome</keyword>
<evidence type="ECO:0000256" key="5">
    <source>
        <dbReference type="SAM" id="MobiDB-lite"/>
    </source>
</evidence>
<protein>
    <submittedName>
        <fullName evidence="6">Uncharacterized protein</fullName>
    </submittedName>
</protein>
<dbReference type="GO" id="GO:0031683">
    <property type="term" value="F:G-protein beta/gamma-subunit complex binding"/>
    <property type="evidence" value="ECO:0007669"/>
    <property type="project" value="InterPro"/>
</dbReference>
<dbReference type="InterPro" id="IPR027417">
    <property type="entry name" value="P-loop_NTPase"/>
</dbReference>
<dbReference type="GO" id="GO:0005525">
    <property type="term" value="F:GTP binding"/>
    <property type="evidence" value="ECO:0007669"/>
    <property type="project" value="UniProtKB-KW"/>
</dbReference>
<keyword evidence="1" id="KW-0547">Nucleotide-binding</keyword>
<reference evidence="6" key="1">
    <citation type="submission" date="2020-05" db="EMBL/GenBank/DDBJ databases">
        <title>Mycena genomes resolve the evolution of fungal bioluminescence.</title>
        <authorList>
            <person name="Tsai I.J."/>
        </authorList>
    </citation>
    <scope>NUCLEOTIDE SEQUENCE</scope>
    <source>
        <strain evidence="6">CCC161011</strain>
    </source>
</reference>
<dbReference type="AlphaFoldDB" id="A0A8H7DBY1"/>
<proteinExistence type="predicted"/>
<comment type="caution">
    <text evidence="6">The sequence shown here is derived from an EMBL/GenBank/DDBJ whole genome shotgun (WGS) entry which is preliminary data.</text>
</comment>
<evidence type="ECO:0000256" key="3">
    <source>
        <dbReference type="ARBA" id="ARBA00023224"/>
    </source>
</evidence>
<keyword evidence="3" id="KW-0807">Transducer</keyword>